<accession>A0AAD2G656</accession>
<organism evidence="2 3">
    <name type="scientific">Cylindrotheca closterium</name>
    <dbReference type="NCBI Taxonomy" id="2856"/>
    <lineage>
        <taxon>Eukaryota</taxon>
        <taxon>Sar</taxon>
        <taxon>Stramenopiles</taxon>
        <taxon>Ochrophyta</taxon>
        <taxon>Bacillariophyta</taxon>
        <taxon>Bacillariophyceae</taxon>
        <taxon>Bacillariophycidae</taxon>
        <taxon>Bacillariales</taxon>
        <taxon>Bacillariaceae</taxon>
        <taxon>Cylindrotheca</taxon>
    </lineage>
</organism>
<evidence type="ECO:0000313" key="3">
    <source>
        <dbReference type="Proteomes" id="UP001295423"/>
    </source>
</evidence>
<proteinExistence type="predicted"/>
<keyword evidence="3" id="KW-1185">Reference proteome</keyword>
<comment type="caution">
    <text evidence="2">The sequence shown here is derived from an EMBL/GenBank/DDBJ whole genome shotgun (WGS) entry which is preliminary data.</text>
</comment>
<gene>
    <name evidence="2" type="ORF">CYCCA115_LOCUS20631</name>
</gene>
<protein>
    <submittedName>
        <fullName evidence="2">Uncharacterized protein</fullName>
    </submittedName>
</protein>
<feature type="region of interest" description="Disordered" evidence="1">
    <location>
        <begin position="335"/>
        <end position="357"/>
    </location>
</feature>
<evidence type="ECO:0000313" key="2">
    <source>
        <dbReference type="EMBL" id="CAJ1964436.1"/>
    </source>
</evidence>
<dbReference type="Proteomes" id="UP001295423">
    <property type="component" value="Unassembled WGS sequence"/>
</dbReference>
<dbReference type="AlphaFoldDB" id="A0AAD2G656"/>
<name>A0AAD2G656_9STRA</name>
<sequence length="543" mass="62378">MAARYIHKYLDVLVYFVSAICDVERTHLYRNKCGSNFVSLANEPVIKCDLALLADFDKIYFNHHMEFNHTADKNIGRSGFLAPHHPVRYFLKVSELQELEEEVEKGTLYINQTPESARLPSFWQAMRECEGLVEIKAQIDRARKFLEVYKGSLHKHNKHFCNELLFLGCFGEQPTATIVAKYLIILSLGNDPSVEDLMEGQKRKSFKSTMHNDKTVDLEAFADFLIKSAKPDCVNTIHFRRLRNNIVKISCHADFWNLTIELGHEDRFFYLNHYAALPSTMEGVKQSVKMVRLCKRTGKKDQNVTVYGLARGPLDIKCKEPNLLSCSYEDEMTERRASKESAASAKGEESRYGGEYNEDLSRGPVRLENVLKHSLRLYKYVEEQKAVDKEEYQRKLKITMANLCDKSAHVSTRQNQEYAAQVTNAFGMNHRRSAREKQQGVDITPHVAGRIVFAKCLKGENMNAMVLEAVARELLSETDKAAYDEGKPISINYSTLRNLIADDVVSRWKKEHIDEPLSEEREKVVRKTFQPISEATFVQKKRG</sequence>
<reference evidence="2" key="1">
    <citation type="submission" date="2023-08" db="EMBL/GenBank/DDBJ databases">
        <authorList>
            <person name="Audoor S."/>
            <person name="Bilcke G."/>
        </authorList>
    </citation>
    <scope>NUCLEOTIDE SEQUENCE</scope>
</reference>
<evidence type="ECO:0000256" key="1">
    <source>
        <dbReference type="SAM" id="MobiDB-lite"/>
    </source>
</evidence>
<dbReference type="EMBL" id="CAKOGP040002184">
    <property type="protein sequence ID" value="CAJ1964436.1"/>
    <property type="molecule type" value="Genomic_DNA"/>
</dbReference>